<keyword evidence="2" id="KW-1185">Reference proteome</keyword>
<comment type="caution">
    <text evidence="1">The sequence shown here is derived from an EMBL/GenBank/DDBJ whole genome shotgun (WGS) entry which is preliminary data.</text>
</comment>
<dbReference type="EMBL" id="AJGH01000078">
    <property type="protein sequence ID" value="EIC95554.1"/>
    <property type="molecule type" value="Genomic_DNA"/>
</dbReference>
<evidence type="ECO:0000313" key="2">
    <source>
        <dbReference type="Proteomes" id="UP000005039"/>
    </source>
</evidence>
<dbReference type="Proteomes" id="UP000005039">
    <property type="component" value="Unassembled WGS sequence"/>
</dbReference>
<gene>
    <name evidence="1" type="ORF">HMPREF9970_0260</name>
</gene>
<accession>I0R796</accession>
<dbReference type="AlphaFoldDB" id="I0R796"/>
<dbReference type="eggNOG" id="ENOG5032Z71">
    <property type="taxonomic scope" value="Bacteria"/>
</dbReference>
<name>I0R796_9FIRM</name>
<reference evidence="1 2" key="1">
    <citation type="submission" date="2012-03" db="EMBL/GenBank/DDBJ databases">
        <authorList>
            <person name="Durkin A.S."/>
            <person name="McCorrison J."/>
            <person name="Torralba M."/>
            <person name="Gillis M."/>
            <person name="Methe B."/>
            <person name="Sutton G."/>
            <person name="Nelson K.E."/>
        </authorList>
    </citation>
    <scope>NUCLEOTIDE SEQUENCE [LARGE SCALE GENOMIC DNA]</scope>
    <source>
        <strain evidence="1 2">F0468</strain>
    </source>
</reference>
<proteinExistence type="predicted"/>
<dbReference type="RefSeq" id="WP_008754194.1">
    <property type="nucleotide sequence ID" value="NZ_AJGH01000078.1"/>
</dbReference>
<sequence length="177" mass="20248">MSERYFLIGTDESYGSLPLMIDVRNSIKEEYLEEGESYKQSKISLVNIRNSFDKNTKYPDIMDTGVFMLSDEAYKIFKLYEPATVIKRILLMGESSDEACEYIIPILKKIDCLSNKSTFIRGRYIDKGILIGKNIPDTVLFRIPNVDGMCTVARLDFVESLLKRGMKGICLQALEIE</sequence>
<protein>
    <submittedName>
        <fullName evidence="1">Uncharacterized protein</fullName>
    </submittedName>
</protein>
<dbReference type="OrthoDB" id="2086300at2"/>
<dbReference type="PATRIC" id="fig|1095750.3.peg.1664"/>
<evidence type="ECO:0000313" key="1">
    <source>
        <dbReference type="EMBL" id="EIC95554.1"/>
    </source>
</evidence>
<organism evidence="1 2">
    <name type="scientific">Lachnoanaerobaculum saburreum F0468</name>
    <dbReference type="NCBI Taxonomy" id="1095750"/>
    <lineage>
        <taxon>Bacteria</taxon>
        <taxon>Bacillati</taxon>
        <taxon>Bacillota</taxon>
        <taxon>Clostridia</taxon>
        <taxon>Lachnospirales</taxon>
        <taxon>Lachnospiraceae</taxon>
        <taxon>Lachnoanaerobaculum</taxon>
    </lineage>
</organism>